<gene>
    <name evidence="2" type="ORF">AR438_03040</name>
</gene>
<dbReference type="STRING" id="452084.AR438_03040"/>
<dbReference type="Proteomes" id="UP000051682">
    <property type="component" value="Unassembled WGS sequence"/>
</dbReference>
<evidence type="ECO:0000313" key="2">
    <source>
        <dbReference type="EMBL" id="KQK27198.1"/>
    </source>
</evidence>
<dbReference type="Pfam" id="PF21602">
    <property type="entry name" value="GldM_3rd"/>
    <property type="match status" value="1"/>
</dbReference>
<evidence type="ECO:0000259" key="1">
    <source>
        <dbReference type="Pfam" id="PF21602"/>
    </source>
</evidence>
<name>A0A0Q3PC01_9FLAO</name>
<evidence type="ECO:0000313" key="3">
    <source>
        <dbReference type="Proteomes" id="UP000051682"/>
    </source>
</evidence>
<keyword evidence="3" id="KW-1185">Reference proteome</keyword>
<dbReference type="EMBL" id="LLYZ01000002">
    <property type="protein sequence ID" value="KQK27198.1"/>
    <property type="molecule type" value="Genomic_DNA"/>
</dbReference>
<dbReference type="RefSeq" id="WP_056011757.1">
    <property type="nucleotide sequence ID" value="NZ_JAZDST010000017.1"/>
</dbReference>
<organism evidence="2 3">
    <name type="scientific">Chryseobacterium aquaticum</name>
    <dbReference type="NCBI Taxonomy" id="452084"/>
    <lineage>
        <taxon>Bacteria</taxon>
        <taxon>Pseudomonadati</taxon>
        <taxon>Bacteroidota</taxon>
        <taxon>Flavobacteriia</taxon>
        <taxon>Flavobacteriales</taxon>
        <taxon>Weeksellaceae</taxon>
        <taxon>Chryseobacterium group</taxon>
        <taxon>Chryseobacterium</taxon>
    </lineage>
</organism>
<sequence>MKNVICYIFIFCVCIYCTPKKNVSFQKDVSYKSIIENEKLNILYRGIRNHLTIHVPKADSIRVKGVGVFKEGENKYYITPSTGTSLEITIISFLKGKVRTEKREFRILNIGSPFASINNKTGKIILTKEELATSKIEYYIPQFVIDLGKVQKFRYQINDEEPAINYGNKFNDSVKEKIYRMKSGDIMIINLNFNLELETVDLKKVKQLEVHIE</sequence>
<comment type="caution">
    <text evidence="2">The sequence shown here is derived from an EMBL/GenBank/DDBJ whole genome shotgun (WGS) entry which is preliminary data.</text>
</comment>
<feature type="domain" description="Gliding motility-associated protein GldM second immunoglobulin-like" evidence="1">
    <location>
        <begin position="35"/>
        <end position="107"/>
    </location>
</feature>
<dbReference type="InterPro" id="IPR048406">
    <property type="entry name" value="GldM_Ig-like-2"/>
</dbReference>
<protein>
    <recommendedName>
        <fullName evidence="1">Gliding motility-associated protein GldM second immunoglobulin-like domain-containing protein</fullName>
    </recommendedName>
</protein>
<reference evidence="2 3" key="1">
    <citation type="submission" date="2015-10" db="EMBL/GenBank/DDBJ databases">
        <title>Chryseobacterium aquaticum genome.</title>
        <authorList>
            <person name="Newman J.D."/>
            <person name="Ferguson M.B."/>
            <person name="Miller J.R."/>
        </authorList>
    </citation>
    <scope>NUCLEOTIDE SEQUENCE [LARGE SCALE GENOMIC DNA]</scope>
    <source>
        <strain evidence="2 3">KCTC 12483</strain>
    </source>
</reference>
<proteinExistence type="predicted"/>
<dbReference type="AlphaFoldDB" id="A0A0Q3PC01"/>
<accession>A0A0Q3PC01</accession>